<dbReference type="InterPro" id="IPR016169">
    <property type="entry name" value="FAD-bd_PCMH_sub2"/>
</dbReference>
<dbReference type="GO" id="GO:0016491">
    <property type="term" value="F:oxidoreductase activity"/>
    <property type="evidence" value="ECO:0007669"/>
    <property type="project" value="InterPro"/>
</dbReference>
<dbReference type="SUPFAM" id="SSF56176">
    <property type="entry name" value="FAD-binding/transporter-associated domain-like"/>
    <property type="match status" value="1"/>
</dbReference>
<dbReference type="InterPro" id="IPR002346">
    <property type="entry name" value="Mopterin_DH_FAD-bd"/>
</dbReference>
<dbReference type="PROSITE" id="PS51387">
    <property type="entry name" value="FAD_PCMH"/>
    <property type="match status" value="1"/>
</dbReference>
<dbReference type="PANTHER" id="PTHR42659">
    <property type="entry name" value="XANTHINE DEHYDROGENASE SUBUNIT C-RELATED"/>
    <property type="match status" value="1"/>
</dbReference>
<reference evidence="2" key="1">
    <citation type="submission" date="2018-05" db="EMBL/GenBank/DDBJ databases">
        <authorList>
            <person name="Lanie J.A."/>
            <person name="Ng W.-L."/>
            <person name="Kazmierczak K.M."/>
            <person name="Andrzejewski T.M."/>
            <person name="Davidsen T.M."/>
            <person name="Wayne K.J."/>
            <person name="Tettelin H."/>
            <person name="Glass J.I."/>
            <person name="Rusch D."/>
            <person name="Podicherti R."/>
            <person name="Tsui H.-C.T."/>
            <person name="Winkler M.E."/>
        </authorList>
    </citation>
    <scope>NUCLEOTIDE SEQUENCE</scope>
</reference>
<dbReference type="GO" id="GO:0071949">
    <property type="term" value="F:FAD binding"/>
    <property type="evidence" value="ECO:0007669"/>
    <property type="project" value="InterPro"/>
</dbReference>
<dbReference type="Pfam" id="PF00941">
    <property type="entry name" value="FAD_binding_5"/>
    <property type="match status" value="1"/>
</dbReference>
<sequence length="295" mass="32462">MVAGGTDLWPNMKRRHQQAGTVLSLMSIPELRSLDQSNGELRIGATTTLSQIIGNDEVRERFPAFARALASISSPPLRNMGTLGGNLCVDTRCTYYNQTEEWRRSIDYCMKESGTICWVATKSPRCWAHSASDSAPILCALGARVRLVSGDGERVIPLTDLYRDDGIEYLGKRPDEVLTEILVPEESDNTNCRSAFWKLRRRGSIDFSVLSVGAAVWLDGDVVTRAAVYLGAVGSSPVSVTDTESILVGERMTEEVIDQVAKQAHKNAQPMSNTDFVASWRGKMAEHYTRGALSE</sequence>
<dbReference type="Pfam" id="PF03450">
    <property type="entry name" value="CO_deh_flav_C"/>
    <property type="match status" value="1"/>
</dbReference>
<dbReference type="InterPro" id="IPR036318">
    <property type="entry name" value="FAD-bd_PCMH-like_sf"/>
</dbReference>
<dbReference type="InterPro" id="IPR005107">
    <property type="entry name" value="CO_DH_flav_C"/>
</dbReference>
<dbReference type="AlphaFoldDB" id="A0A382U6Z7"/>
<dbReference type="EMBL" id="UINC01141731">
    <property type="protein sequence ID" value="SVD29645.1"/>
    <property type="molecule type" value="Genomic_DNA"/>
</dbReference>
<gene>
    <name evidence="2" type="ORF">METZ01_LOCUS382499</name>
</gene>
<accession>A0A382U6Z7</accession>
<evidence type="ECO:0000259" key="1">
    <source>
        <dbReference type="PROSITE" id="PS51387"/>
    </source>
</evidence>
<dbReference type="Gene3D" id="3.30.465.10">
    <property type="match status" value="1"/>
</dbReference>
<dbReference type="InterPro" id="IPR016166">
    <property type="entry name" value="FAD-bd_PCMH"/>
</dbReference>
<dbReference type="SMART" id="SM01092">
    <property type="entry name" value="CO_deh_flav_C"/>
    <property type="match status" value="1"/>
</dbReference>
<dbReference type="InterPro" id="IPR036683">
    <property type="entry name" value="CO_DH_flav_C_dom_sf"/>
</dbReference>
<protein>
    <recommendedName>
        <fullName evidence="1">FAD-binding PCMH-type domain-containing protein</fullName>
    </recommendedName>
</protein>
<dbReference type="Gene3D" id="3.30.390.50">
    <property type="entry name" value="CO dehydrogenase flavoprotein, C-terminal domain"/>
    <property type="match status" value="1"/>
</dbReference>
<organism evidence="2">
    <name type="scientific">marine metagenome</name>
    <dbReference type="NCBI Taxonomy" id="408172"/>
    <lineage>
        <taxon>unclassified sequences</taxon>
        <taxon>metagenomes</taxon>
        <taxon>ecological metagenomes</taxon>
    </lineage>
</organism>
<feature type="non-terminal residue" evidence="2">
    <location>
        <position position="295"/>
    </location>
</feature>
<dbReference type="SUPFAM" id="SSF55447">
    <property type="entry name" value="CO dehydrogenase flavoprotein C-terminal domain-like"/>
    <property type="match status" value="1"/>
</dbReference>
<proteinExistence type="predicted"/>
<name>A0A382U6Z7_9ZZZZ</name>
<feature type="domain" description="FAD-binding PCMH-type" evidence="1">
    <location>
        <begin position="1"/>
        <end position="188"/>
    </location>
</feature>
<evidence type="ECO:0000313" key="2">
    <source>
        <dbReference type="EMBL" id="SVD29645.1"/>
    </source>
</evidence>
<dbReference type="PANTHER" id="PTHR42659:SF9">
    <property type="entry name" value="XANTHINE DEHYDROGENASE FAD-BINDING SUBUNIT XDHB-RELATED"/>
    <property type="match status" value="1"/>
</dbReference>
<dbReference type="InterPro" id="IPR051312">
    <property type="entry name" value="Diverse_Substr_Oxidored"/>
</dbReference>